<reference evidence="1" key="1">
    <citation type="submission" date="2021-02" db="EMBL/GenBank/DDBJ databases">
        <authorList>
            <consortium name="DOE Joint Genome Institute"/>
            <person name="Ahrendt S."/>
            <person name="Looney B.P."/>
            <person name="Miyauchi S."/>
            <person name="Morin E."/>
            <person name="Drula E."/>
            <person name="Courty P.E."/>
            <person name="Chicoki N."/>
            <person name="Fauchery L."/>
            <person name="Kohler A."/>
            <person name="Kuo A."/>
            <person name="Labutti K."/>
            <person name="Pangilinan J."/>
            <person name="Lipzen A."/>
            <person name="Riley R."/>
            <person name="Andreopoulos W."/>
            <person name="He G."/>
            <person name="Johnson J."/>
            <person name="Barry K.W."/>
            <person name="Grigoriev I.V."/>
            <person name="Nagy L."/>
            <person name="Hibbett D."/>
            <person name="Henrissat B."/>
            <person name="Matheny P.B."/>
            <person name="Labbe J."/>
            <person name="Martin F."/>
        </authorList>
    </citation>
    <scope>NUCLEOTIDE SEQUENCE</scope>
    <source>
        <strain evidence="1">FP105234-sp</strain>
    </source>
</reference>
<proteinExistence type="predicted"/>
<evidence type="ECO:0000313" key="2">
    <source>
        <dbReference type="Proteomes" id="UP000814033"/>
    </source>
</evidence>
<organism evidence="1 2">
    <name type="scientific">Auriscalpium vulgare</name>
    <dbReference type="NCBI Taxonomy" id="40419"/>
    <lineage>
        <taxon>Eukaryota</taxon>
        <taxon>Fungi</taxon>
        <taxon>Dikarya</taxon>
        <taxon>Basidiomycota</taxon>
        <taxon>Agaricomycotina</taxon>
        <taxon>Agaricomycetes</taxon>
        <taxon>Russulales</taxon>
        <taxon>Auriscalpiaceae</taxon>
        <taxon>Auriscalpium</taxon>
    </lineage>
</organism>
<name>A0ACB8R4C6_9AGAM</name>
<dbReference type="Proteomes" id="UP000814033">
    <property type="component" value="Unassembled WGS sequence"/>
</dbReference>
<comment type="caution">
    <text evidence="1">The sequence shown here is derived from an EMBL/GenBank/DDBJ whole genome shotgun (WGS) entry which is preliminary data.</text>
</comment>
<sequence length="260" mass="30222">MINIRSTHNQRIERFWVDVGAQFCRRWRAFFTRLENLHSLDPTDPQHLWLLHKLFLPLINNDCDAFRSEWNSHPISTEHNRTPTGIRLMSTVEHGTYPAPSSDEYADVHPDILNRYYGVDRRYDHGTGLEEAAADIRAEDWGTPTHDLAQRIAQDQQHHIRHEAIDVADNRNPFTADQEVIFWQALQEAGRLHIIPPDMMLTQQEWDLHGDGGGYPADEEIKVGKAGRVYHIPLPTDIWYPRAVYWCQAISLLKQLHINA</sequence>
<reference evidence="1" key="2">
    <citation type="journal article" date="2022" name="New Phytol.">
        <title>Evolutionary transition to the ectomycorrhizal habit in the genomes of a hyperdiverse lineage of mushroom-forming fungi.</title>
        <authorList>
            <person name="Looney B."/>
            <person name="Miyauchi S."/>
            <person name="Morin E."/>
            <person name="Drula E."/>
            <person name="Courty P.E."/>
            <person name="Kohler A."/>
            <person name="Kuo A."/>
            <person name="LaButti K."/>
            <person name="Pangilinan J."/>
            <person name="Lipzen A."/>
            <person name="Riley R."/>
            <person name="Andreopoulos W."/>
            <person name="He G."/>
            <person name="Johnson J."/>
            <person name="Nolan M."/>
            <person name="Tritt A."/>
            <person name="Barry K.W."/>
            <person name="Grigoriev I.V."/>
            <person name="Nagy L.G."/>
            <person name="Hibbett D."/>
            <person name="Henrissat B."/>
            <person name="Matheny P.B."/>
            <person name="Labbe J."/>
            <person name="Martin F.M."/>
        </authorList>
    </citation>
    <scope>NUCLEOTIDE SEQUENCE</scope>
    <source>
        <strain evidence="1">FP105234-sp</strain>
    </source>
</reference>
<keyword evidence="2" id="KW-1185">Reference proteome</keyword>
<evidence type="ECO:0000313" key="1">
    <source>
        <dbReference type="EMBL" id="KAI0038401.1"/>
    </source>
</evidence>
<accession>A0ACB8R4C6</accession>
<gene>
    <name evidence="1" type="ORF">FA95DRAFT_1505714</name>
</gene>
<protein>
    <submittedName>
        <fullName evidence="1">Uncharacterized protein</fullName>
    </submittedName>
</protein>
<dbReference type="EMBL" id="MU276510">
    <property type="protein sequence ID" value="KAI0038401.1"/>
    <property type="molecule type" value="Genomic_DNA"/>
</dbReference>